<sequence>MASQCKVQLNPPGCADNGLHIPYVGYAILDFAVTQVYPEDIQMERELALQPSDLGVVEVEIHPRSPPRISTLPAGPLAGIQLCLPSYDLQRTLQVRTRSWG</sequence>
<evidence type="ECO:0000313" key="1">
    <source>
        <dbReference type="EMBL" id="KAJ8340741.1"/>
    </source>
</evidence>
<protein>
    <submittedName>
        <fullName evidence="1">Uncharacterized protein</fullName>
    </submittedName>
</protein>
<dbReference type="EMBL" id="JAINUF010000016">
    <property type="protein sequence ID" value="KAJ8340741.1"/>
    <property type="molecule type" value="Genomic_DNA"/>
</dbReference>
<gene>
    <name evidence="1" type="ORF">SKAU_G00353740</name>
</gene>
<evidence type="ECO:0000313" key="2">
    <source>
        <dbReference type="Proteomes" id="UP001152622"/>
    </source>
</evidence>
<dbReference type="AlphaFoldDB" id="A0A9Q1IIF2"/>
<accession>A0A9Q1IIF2</accession>
<keyword evidence="2" id="KW-1185">Reference proteome</keyword>
<comment type="caution">
    <text evidence="1">The sequence shown here is derived from an EMBL/GenBank/DDBJ whole genome shotgun (WGS) entry which is preliminary data.</text>
</comment>
<name>A0A9Q1IIF2_SYNKA</name>
<organism evidence="1 2">
    <name type="scientific">Synaphobranchus kaupii</name>
    <name type="common">Kaup's arrowtooth eel</name>
    <dbReference type="NCBI Taxonomy" id="118154"/>
    <lineage>
        <taxon>Eukaryota</taxon>
        <taxon>Metazoa</taxon>
        <taxon>Chordata</taxon>
        <taxon>Craniata</taxon>
        <taxon>Vertebrata</taxon>
        <taxon>Euteleostomi</taxon>
        <taxon>Actinopterygii</taxon>
        <taxon>Neopterygii</taxon>
        <taxon>Teleostei</taxon>
        <taxon>Anguilliformes</taxon>
        <taxon>Synaphobranchidae</taxon>
        <taxon>Synaphobranchus</taxon>
    </lineage>
</organism>
<proteinExistence type="predicted"/>
<reference evidence="1" key="1">
    <citation type="journal article" date="2023" name="Science">
        <title>Genome structures resolve the early diversification of teleost fishes.</title>
        <authorList>
            <person name="Parey E."/>
            <person name="Louis A."/>
            <person name="Montfort J."/>
            <person name="Bouchez O."/>
            <person name="Roques C."/>
            <person name="Iampietro C."/>
            <person name="Lluch J."/>
            <person name="Castinel A."/>
            <person name="Donnadieu C."/>
            <person name="Desvignes T."/>
            <person name="Floi Bucao C."/>
            <person name="Jouanno E."/>
            <person name="Wen M."/>
            <person name="Mejri S."/>
            <person name="Dirks R."/>
            <person name="Jansen H."/>
            <person name="Henkel C."/>
            <person name="Chen W.J."/>
            <person name="Zahm M."/>
            <person name="Cabau C."/>
            <person name="Klopp C."/>
            <person name="Thompson A.W."/>
            <person name="Robinson-Rechavi M."/>
            <person name="Braasch I."/>
            <person name="Lecointre G."/>
            <person name="Bobe J."/>
            <person name="Postlethwait J.H."/>
            <person name="Berthelot C."/>
            <person name="Roest Crollius H."/>
            <person name="Guiguen Y."/>
        </authorList>
    </citation>
    <scope>NUCLEOTIDE SEQUENCE</scope>
    <source>
        <strain evidence="1">WJC10195</strain>
    </source>
</reference>
<dbReference type="Proteomes" id="UP001152622">
    <property type="component" value="Chromosome 16"/>
</dbReference>